<dbReference type="GO" id="GO:0046872">
    <property type="term" value="F:metal ion binding"/>
    <property type="evidence" value="ECO:0007669"/>
    <property type="project" value="UniProtKB-KW"/>
</dbReference>
<dbReference type="Pfam" id="PF06155">
    <property type="entry name" value="GBBH-like_N"/>
    <property type="match status" value="1"/>
</dbReference>
<proteinExistence type="predicted"/>
<evidence type="ECO:0000313" key="5">
    <source>
        <dbReference type="Proteomes" id="UP000315995"/>
    </source>
</evidence>
<evidence type="ECO:0000259" key="3">
    <source>
        <dbReference type="Pfam" id="PF06155"/>
    </source>
</evidence>
<accession>A0A4Y6PPP8</accession>
<dbReference type="Gene3D" id="3.30.2020.30">
    <property type="match status" value="1"/>
</dbReference>
<dbReference type="RefSeq" id="WP_141196827.1">
    <property type="nucleotide sequence ID" value="NZ_CP041186.1"/>
</dbReference>
<feature type="domain" description="Gamma-butyrobetaine hydroxylase-like N-terminal" evidence="3">
    <location>
        <begin position="11"/>
        <end position="96"/>
    </location>
</feature>
<sequence>MSWHPHPTEIRALEDEGILRIKFSDDEEFDYDTVILRGYCPCAVCQGHGSRPLKWNPPKRKSQIVVDDIGQVGNYAMCIAWEDGHNTGVYSWEFLREIVEKPEQIFEEWPVEFEGLDS</sequence>
<evidence type="ECO:0000256" key="1">
    <source>
        <dbReference type="ARBA" id="ARBA00022723"/>
    </source>
</evidence>
<dbReference type="Proteomes" id="UP000315995">
    <property type="component" value="Chromosome"/>
</dbReference>
<dbReference type="PANTHER" id="PTHR35303:SF5">
    <property type="entry name" value="OS02G0197800 PROTEIN"/>
    <property type="match status" value="1"/>
</dbReference>
<accession>A0A5B8Y0K4</accession>
<dbReference type="InterPro" id="IPR010376">
    <property type="entry name" value="GBBH-like_N"/>
</dbReference>
<gene>
    <name evidence="4" type="ORF">FIV42_06165</name>
</gene>
<keyword evidence="5" id="KW-1185">Reference proteome</keyword>
<evidence type="ECO:0000256" key="2">
    <source>
        <dbReference type="ARBA" id="ARBA00023004"/>
    </source>
</evidence>
<dbReference type="EMBL" id="CP041186">
    <property type="protein sequence ID" value="QDG50331.1"/>
    <property type="molecule type" value="Genomic_DNA"/>
</dbReference>
<reference evidence="4 5" key="1">
    <citation type="submission" date="2019-06" db="EMBL/GenBank/DDBJ databases">
        <title>Persicimonas caeni gen. nov., sp. nov., a predatory bacterium isolated from solar saltern.</title>
        <authorList>
            <person name="Wang S."/>
        </authorList>
    </citation>
    <scope>NUCLEOTIDE SEQUENCE [LARGE SCALE GENOMIC DNA]</scope>
    <source>
        <strain evidence="4 5">YN101</strain>
    </source>
</reference>
<dbReference type="OrthoDB" id="9794178at2"/>
<dbReference type="AlphaFoldDB" id="A0A4Y6PPP8"/>
<evidence type="ECO:0000313" key="4">
    <source>
        <dbReference type="EMBL" id="QDG50331.1"/>
    </source>
</evidence>
<dbReference type="PANTHER" id="PTHR35303">
    <property type="entry name" value="OS02G0197800 PROTEIN"/>
    <property type="match status" value="1"/>
</dbReference>
<keyword evidence="1" id="KW-0479">Metal-binding</keyword>
<name>A0A4Y6PPP8_PERCE</name>
<protein>
    <submittedName>
        <fullName evidence="4">DUF971 domain-containing protein</fullName>
    </submittedName>
</protein>
<keyword evidence="2" id="KW-0408">Iron</keyword>
<dbReference type="InterPro" id="IPR038492">
    <property type="entry name" value="GBBH-like_N_sf"/>
</dbReference>
<organism evidence="4 5">
    <name type="scientific">Persicimonas caeni</name>
    <dbReference type="NCBI Taxonomy" id="2292766"/>
    <lineage>
        <taxon>Bacteria</taxon>
        <taxon>Deltaproteobacteria</taxon>
        <taxon>Bradymonadales</taxon>
        <taxon>Bradymonadaceae</taxon>
        <taxon>Persicimonas</taxon>
    </lineage>
</organism>